<protein>
    <recommendedName>
        <fullName evidence="2">WSC domain-containing protein</fullName>
    </recommendedName>
</protein>
<proteinExistence type="predicted"/>
<gene>
    <name evidence="3" type="ORF">THAPSDRAFT_23314</name>
</gene>
<dbReference type="eggNOG" id="ENOG502R0YM">
    <property type="taxonomic scope" value="Eukaryota"/>
</dbReference>
<dbReference type="OMA" id="DCERECS"/>
<dbReference type="GeneID" id="7446552"/>
<dbReference type="AlphaFoldDB" id="B8C4P7"/>
<dbReference type="HOGENOM" id="CLU_691702_0_0_1"/>
<organism evidence="3 4">
    <name type="scientific">Thalassiosira pseudonana</name>
    <name type="common">Marine diatom</name>
    <name type="synonym">Cyclotella nana</name>
    <dbReference type="NCBI Taxonomy" id="35128"/>
    <lineage>
        <taxon>Eukaryota</taxon>
        <taxon>Sar</taxon>
        <taxon>Stramenopiles</taxon>
        <taxon>Ochrophyta</taxon>
        <taxon>Bacillariophyta</taxon>
        <taxon>Coscinodiscophyceae</taxon>
        <taxon>Thalassiosirophycidae</taxon>
        <taxon>Thalassiosirales</taxon>
        <taxon>Thalassiosiraceae</taxon>
        <taxon>Thalassiosira</taxon>
    </lineage>
</organism>
<dbReference type="SUPFAM" id="SSF50370">
    <property type="entry name" value="Ricin B-like lectins"/>
    <property type="match status" value="1"/>
</dbReference>
<dbReference type="PaxDb" id="35128-Thaps23314"/>
<dbReference type="InParanoid" id="B8C4P7"/>
<reference evidence="3 4" key="2">
    <citation type="journal article" date="2008" name="Nature">
        <title>The Phaeodactylum genome reveals the evolutionary history of diatom genomes.</title>
        <authorList>
            <person name="Bowler C."/>
            <person name="Allen A.E."/>
            <person name="Badger J.H."/>
            <person name="Grimwood J."/>
            <person name="Jabbari K."/>
            <person name="Kuo A."/>
            <person name="Maheswari U."/>
            <person name="Martens C."/>
            <person name="Maumus F."/>
            <person name="Otillar R.P."/>
            <person name="Rayko E."/>
            <person name="Salamov A."/>
            <person name="Vandepoele K."/>
            <person name="Beszteri B."/>
            <person name="Gruber A."/>
            <person name="Heijde M."/>
            <person name="Katinka M."/>
            <person name="Mock T."/>
            <person name="Valentin K."/>
            <person name="Verret F."/>
            <person name="Berges J.A."/>
            <person name="Brownlee C."/>
            <person name="Cadoret J.P."/>
            <person name="Chiovitti A."/>
            <person name="Choi C.J."/>
            <person name="Coesel S."/>
            <person name="De Martino A."/>
            <person name="Detter J.C."/>
            <person name="Durkin C."/>
            <person name="Falciatore A."/>
            <person name="Fournet J."/>
            <person name="Haruta M."/>
            <person name="Huysman M.J."/>
            <person name="Jenkins B.D."/>
            <person name="Jiroutova K."/>
            <person name="Jorgensen R.E."/>
            <person name="Joubert Y."/>
            <person name="Kaplan A."/>
            <person name="Kroger N."/>
            <person name="Kroth P.G."/>
            <person name="La Roche J."/>
            <person name="Lindquist E."/>
            <person name="Lommer M."/>
            <person name="Martin-Jezequel V."/>
            <person name="Lopez P.J."/>
            <person name="Lucas S."/>
            <person name="Mangogna M."/>
            <person name="McGinnis K."/>
            <person name="Medlin L.K."/>
            <person name="Montsant A."/>
            <person name="Oudot-Le Secq M.P."/>
            <person name="Napoli C."/>
            <person name="Obornik M."/>
            <person name="Parker M.S."/>
            <person name="Petit J.L."/>
            <person name="Porcel B.M."/>
            <person name="Poulsen N."/>
            <person name="Robison M."/>
            <person name="Rychlewski L."/>
            <person name="Rynearson T.A."/>
            <person name="Schmutz J."/>
            <person name="Shapiro H."/>
            <person name="Siaut M."/>
            <person name="Stanley M."/>
            <person name="Sussman M.R."/>
            <person name="Taylor A.R."/>
            <person name="Vardi A."/>
            <person name="von Dassow P."/>
            <person name="Vyverman W."/>
            <person name="Willis A."/>
            <person name="Wyrwicz L.S."/>
            <person name="Rokhsar D.S."/>
            <person name="Weissenbach J."/>
            <person name="Armbrust E.V."/>
            <person name="Green B.R."/>
            <person name="Van de Peer Y."/>
            <person name="Grigoriev I.V."/>
        </authorList>
    </citation>
    <scope>NUCLEOTIDE SEQUENCE [LARGE SCALE GENOMIC DNA]</scope>
    <source>
        <strain evidence="3 4">CCMP1335</strain>
    </source>
</reference>
<evidence type="ECO:0000313" key="3">
    <source>
        <dbReference type="EMBL" id="EED91762.1"/>
    </source>
</evidence>
<evidence type="ECO:0000259" key="2">
    <source>
        <dbReference type="PROSITE" id="PS51212"/>
    </source>
</evidence>
<feature type="region of interest" description="Disordered" evidence="1">
    <location>
        <begin position="32"/>
        <end position="66"/>
    </location>
</feature>
<name>B8C4P7_THAPS</name>
<dbReference type="Proteomes" id="UP000001449">
    <property type="component" value="Chromosome 6"/>
</dbReference>
<accession>B8C4P7</accession>
<dbReference type="EMBL" id="CM000643">
    <property type="protein sequence ID" value="EED91762.1"/>
    <property type="molecule type" value="Genomic_DNA"/>
</dbReference>
<dbReference type="Gene3D" id="2.80.10.50">
    <property type="match status" value="1"/>
</dbReference>
<evidence type="ECO:0000256" key="1">
    <source>
        <dbReference type="SAM" id="MobiDB-lite"/>
    </source>
</evidence>
<dbReference type="InterPro" id="IPR002889">
    <property type="entry name" value="WSC_carb-bd"/>
</dbReference>
<sequence>MKSTTKSLALLALHEESQVGGDIVVASSSYYEATPNDEEQTTTSQSSPRLRKRNLQSSSTYAPGCGPSSGTIHSPYLGCYTDKSSSPTSRAFPFELYESYSRDKRLGHSATDCERECSKLGYRYFGREFRGQCFCGNVREGSGGWERYGEGEGCDCCGANVGGGRMCVWENANHPDSTQEVPKAPIVLPNSQPIQQLSAVQAQPAHTSYISTNNVASASISSSSNNQVVPSSSSSSSSSNHFIQTLYTTTKPIGGFRIRLYWQNGYNWQGSSRERFWCMECRGACTDNTSIQIDSCSSSTAEQKFLAIGKTIRPSSNPGLCLTSMGYSGKSNPIRLRSCNGASNQSFNELRQYGKFELQPDDNGGRCLSQHHHPKAKEAIYPENCSKSRRFDTTYWITF</sequence>
<dbReference type="KEGG" id="tps:THAPSDRAFT_23314"/>
<dbReference type="InterPro" id="IPR035992">
    <property type="entry name" value="Ricin_B-like_lectins"/>
</dbReference>
<dbReference type="PROSITE" id="PS50231">
    <property type="entry name" value="RICIN_B_LECTIN"/>
    <property type="match status" value="1"/>
</dbReference>
<evidence type="ECO:0000313" key="4">
    <source>
        <dbReference type="Proteomes" id="UP000001449"/>
    </source>
</evidence>
<keyword evidence="4" id="KW-1185">Reference proteome</keyword>
<dbReference type="RefSeq" id="XP_002291655.1">
    <property type="nucleotide sequence ID" value="XM_002291619.1"/>
</dbReference>
<feature type="domain" description="WSC" evidence="2">
    <location>
        <begin position="73"/>
        <end position="179"/>
    </location>
</feature>
<reference evidence="3 4" key="1">
    <citation type="journal article" date="2004" name="Science">
        <title>The genome of the diatom Thalassiosira pseudonana: ecology, evolution, and metabolism.</title>
        <authorList>
            <person name="Armbrust E.V."/>
            <person name="Berges J.A."/>
            <person name="Bowler C."/>
            <person name="Green B.R."/>
            <person name="Martinez D."/>
            <person name="Putnam N.H."/>
            <person name="Zhou S."/>
            <person name="Allen A.E."/>
            <person name="Apt K.E."/>
            <person name="Bechner M."/>
            <person name="Brzezinski M.A."/>
            <person name="Chaal B.K."/>
            <person name="Chiovitti A."/>
            <person name="Davis A.K."/>
            <person name="Demarest M.S."/>
            <person name="Detter J.C."/>
            <person name="Glavina T."/>
            <person name="Goodstein D."/>
            <person name="Hadi M.Z."/>
            <person name="Hellsten U."/>
            <person name="Hildebrand M."/>
            <person name="Jenkins B.D."/>
            <person name="Jurka J."/>
            <person name="Kapitonov V.V."/>
            <person name="Kroger N."/>
            <person name="Lau W.W."/>
            <person name="Lane T.W."/>
            <person name="Larimer F.W."/>
            <person name="Lippmeier J.C."/>
            <person name="Lucas S."/>
            <person name="Medina M."/>
            <person name="Montsant A."/>
            <person name="Obornik M."/>
            <person name="Parker M.S."/>
            <person name="Palenik B."/>
            <person name="Pazour G.J."/>
            <person name="Richardson P.M."/>
            <person name="Rynearson T.A."/>
            <person name="Saito M.A."/>
            <person name="Schwartz D.C."/>
            <person name="Thamatrakoln K."/>
            <person name="Valentin K."/>
            <person name="Vardi A."/>
            <person name="Wilkerson F.P."/>
            <person name="Rokhsar D.S."/>
        </authorList>
    </citation>
    <scope>NUCLEOTIDE SEQUENCE [LARGE SCALE GENOMIC DNA]</scope>
    <source>
        <strain evidence="3 4">CCMP1335</strain>
    </source>
</reference>
<dbReference type="PROSITE" id="PS51212">
    <property type="entry name" value="WSC"/>
    <property type="match status" value="1"/>
</dbReference>
<dbReference type="Pfam" id="PF00652">
    <property type="entry name" value="Ricin_B_lectin"/>
    <property type="match status" value="1"/>
</dbReference>
<dbReference type="InterPro" id="IPR000772">
    <property type="entry name" value="Ricin_B_lectin"/>
</dbReference>